<keyword evidence="3" id="KW-1185">Reference proteome</keyword>
<dbReference type="SUPFAM" id="SSF53187">
    <property type="entry name" value="Zn-dependent exopeptidases"/>
    <property type="match status" value="1"/>
</dbReference>
<sequence length="367" mass="42029">MENIGRRELLKDYFIKMLGFSLASLPAVSWASTGKKRNRLHFSFPDKPMEFSYRYGKTKGGRIIVIGGIHGNEPGAYKAADMLMDVEVEKGELIILPRSNFTSILAFKRGYNGDMNRKFAFISNRDPDYPYVQRIKSVIEKYKPDVVLSLHDGFGFHSVNKNAWGQCIVIDEKVYKRFNLYSVASAVSSYVNKFINRREWKIPVYSTRTFSPDTKHKEQRKSLTYFCLSKCDTPAFCLEVSKQLPSLKEKVRFHLLMLSKFFDIYGVRIKPSFSDLYTAFLKENRSKQSVSAVLNINGRSVIVSNSRTFKLPVGSEISFVSFNGSRGMFGVPRGVNLNWKTFYVKGGLSVDIKDDFQKLFSLHFLLA</sequence>
<dbReference type="Gene3D" id="3.40.630.10">
    <property type="entry name" value="Zn peptidases"/>
    <property type="match status" value="1"/>
</dbReference>
<organism evidence="2 3">
    <name type="scientific">Desulfurobacterium indicum</name>
    <dbReference type="NCBI Taxonomy" id="1914305"/>
    <lineage>
        <taxon>Bacteria</taxon>
        <taxon>Pseudomonadati</taxon>
        <taxon>Aquificota</taxon>
        <taxon>Aquificia</taxon>
        <taxon>Desulfurobacteriales</taxon>
        <taxon>Desulfurobacteriaceae</taxon>
        <taxon>Desulfurobacterium</taxon>
    </lineage>
</organism>
<dbReference type="InterPro" id="IPR031489">
    <property type="entry name" value="Peptidase_M99"/>
</dbReference>
<evidence type="ECO:0000313" key="2">
    <source>
        <dbReference type="EMBL" id="OMH40655.1"/>
    </source>
</evidence>
<dbReference type="AlphaFoldDB" id="A0A1R1MLG7"/>
<evidence type="ECO:0000259" key="1">
    <source>
        <dbReference type="Pfam" id="PF17033"/>
    </source>
</evidence>
<dbReference type="RefSeq" id="WP_076712821.1">
    <property type="nucleotide sequence ID" value="NZ_MOEN01000011.1"/>
</dbReference>
<evidence type="ECO:0000313" key="3">
    <source>
        <dbReference type="Proteomes" id="UP000187408"/>
    </source>
</evidence>
<comment type="caution">
    <text evidence="2">The sequence shown here is derived from an EMBL/GenBank/DDBJ whole genome shotgun (WGS) entry which is preliminary data.</text>
</comment>
<dbReference type="EMBL" id="MOEN01000011">
    <property type="protein sequence ID" value="OMH40655.1"/>
    <property type="molecule type" value="Genomic_DNA"/>
</dbReference>
<feature type="domain" description="D,L-carboxypeptidase peptidase" evidence="1">
    <location>
        <begin position="58"/>
        <end position="273"/>
    </location>
</feature>
<protein>
    <recommendedName>
        <fullName evidence="1">D,L-carboxypeptidase peptidase domain-containing protein</fullName>
    </recommendedName>
</protein>
<accession>A0A1R1MLG7</accession>
<dbReference type="Proteomes" id="UP000187408">
    <property type="component" value="Unassembled WGS sequence"/>
</dbReference>
<dbReference type="STRING" id="1914305.BLW93_03975"/>
<name>A0A1R1MLG7_9BACT</name>
<dbReference type="Pfam" id="PF17033">
    <property type="entry name" value="Peptidase_M99"/>
    <property type="match status" value="1"/>
</dbReference>
<proteinExistence type="predicted"/>
<dbReference type="OrthoDB" id="10830at2"/>
<gene>
    <name evidence="2" type="ORF">BLW93_03975</name>
</gene>
<reference evidence="2 3" key="1">
    <citation type="submission" date="2016-10" db="EMBL/GenBank/DDBJ databases">
        <title>Genome sequence of a sulfur-reducing bacterium Desulfurobacterium indicum K6013.</title>
        <authorList>
            <person name="Cao J."/>
            <person name="Shao Z."/>
            <person name="Alain K."/>
            <person name="Jebbar M."/>
        </authorList>
    </citation>
    <scope>NUCLEOTIDE SEQUENCE [LARGE SCALE GENOMIC DNA]</scope>
    <source>
        <strain evidence="2 3">K6013</strain>
    </source>
</reference>